<evidence type="ECO:0000256" key="6">
    <source>
        <dbReference type="ARBA" id="ARBA00023242"/>
    </source>
</evidence>
<keyword evidence="5" id="KW-0238">DNA-binding</keyword>
<protein>
    <recommendedName>
        <fullName evidence="7">hAT-like transposase RNase-H fold domain-containing protein</fullName>
    </recommendedName>
</protein>
<dbReference type="Proteomes" id="UP000323506">
    <property type="component" value="Chromosome D06"/>
</dbReference>
<dbReference type="AlphaFoldDB" id="A0A5D2C7A6"/>
<evidence type="ECO:0000256" key="2">
    <source>
        <dbReference type="ARBA" id="ARBA00022723"/>
    </source>
</evidence>
<evidence type="ECO:0000256" key="4">
    <source>
        <dbReference type="ARBA" id="ARBA00022833"/>
    </source>
</evidence>
<name>A0A5D2C7A6_GOSDA</name>
<dbReference type="InterPro" id="IPR012337">
    <property type="entry name" value="RNaseH-like_sf"/>
</dbReference>
<dbReference type="InterPro" id="IPR025525">
    <property type="entry name" value="hAT-like_transposase_RNase-H"/>
</dbReference>
<dbReference type="GO" id="GO:0008270">
    <property type="term" value="F:zinc ion binding"/>
    <property type="evidence" value="ECO:0007669"/>
    <property type="project" value="UniProtKB-KW"/>
</dbReference>
<proteinExistence type="predicted"/>
<sequence>MVVIEGNKISNAWDTTHERPTLEEVESLVQCNHCKIKLAKNKDGTTTQYKMHLDGCMKRQIREVVSHMIMVHELPFAFTEYEIFTLLMKTASSHYVEKKRLNGLLKTMDRISITTNMWNGVVVYDTLCKYLQNWGIEGKMCSISVDNASYNDAAVRMLKDSLSFYKRLPLNEKLFHVRCCAHILNLLVHDGLSKIENVIDNVRESVKYITTSTMRLTMFSDIVKQLQLPNKRLILDCYTRWNATYAMLSCVLEFNDYFPSDEDWVRVEEVCSFLALFNEVTNITSELLMEKSLSEELWMRQMVDEMQRKFDKYLGECNLLISIAVILNPRNMNKMKLIDFSFHAIYSEEEAPRHIRIVGDSLYELYKEHVDENATANVGTSMENDMHESGVSNASTTSRIGKRKVMTGRSKVERYIRSVDTVDNENYGDFDALEWWKVNSLKFRIL</sequence>
<evidence type="ECO:0000256" key="3">
    <source>
        <dbReference type="ARBA" id="ARBA00022771"/>
    </source>
</evidence>
<dbReference type="EMBL" id="CM017706">
    <property type="protein sequence ID" value="TYG64093.1"/>
    <property type="molecule type" value="Genomic_DNA"/>
</dbReference>
<feature type="domain" description="hAT-like transposase RNase-H fold" evidence="7">
    <location>
        <begin position="275"/>
        <end position="369"/>
    </location>
</feature>
<organism evidence="8 9">
    <name type="scientific">Gossypium darwinii</name>
    <name type="common">Darwin's cotton</name>
    <name type="synonym">Gossypium barbadense var. darwinii</name>
    <dbReference type="NCBI Taxonomy" id="34276"/>
    <lineage>
        <taxon>Eukaryota</taxon>
        <taxon>Viridiplantae</taxon>
        <taxon>Streptophyta</taxon>
        <taxon>Embryophyta</taxon>
        <taxon>Tracheophyta</taxon>
        <taxon>Spermatophyta</taxon>
        <taxon>Magnoliopsida</taxon>
        <taxon>eudicotyledons</taxon>
        <taxon>Gunneridae</taxon>
        <taxon>Pentapetalae</taxon>
        <taxon>rosids</taxon>
        <taxon>malvids</taxon>
        <taxon>Malvales</taxon>
        <taxon>Malvaceae</taxon>
        <taxon>Malvoideae</taxon>
        <taxon>Gossypium</taxon>
    </lineage>
</organism>
<dbReference type="Pfam" id="PF14372">
    <property type="entry name" value="hAT-like_RNase-H"/>
    <property type="match status" value="1"/>
</dbReference>
<evidence type="ECO:0000313" key="9">
    <source>
        <dbReference type="Proteomes" id="UP000323506"/>
    </source>
</evidence>
<keyword evidence="3" id="KW-0863">Zinc-finger</keyword>
<evidence type="ECO:0000259" key="7">
    <source>
        <dbReference type="Pfam" id="PF14372"/>
    </source>
</evidence>
<dbReference type="GO" id="GO:0005634">
    <property type="term" value="C:nucleus"/>
    <property type="evidence" value="ECO:0007669"/>
    <property type="project" value="UniProtKB-SubCell"/>
</dbReference>
<keyword evidence="2" id="KW-0479">Metal-binding</keyword>
<evidence type="ECO:0000256" key="5">
    <source>
        <dbReference type="ARBA" id="ARBA00023125"/>
    </source>
</evidence>
<comment type="subcellular location">
    <subcellularLocation>
        <location evidence="1">Nucleus</location>
    </subcellularLocation>
</comment>
<dbReference type="PANTHER" id="PTHR46481:SF10">
    <property type="entry name" value="ZINC FINGER BED DOMAIN-CONTAINING PROTEIN 39"/>
    <property type="match status" value="1"/>
</dbReference>
<evidence type="ECO:0000256" key="1">
    <source>
        <dbReference type="ARBA" id="ARBA00004123"/>
    </source>
</evidence>
<dbReference type="PANTHER" id="PTHR46481">
    <property type="entry name" value="ZINC FINGER BED DOMAIN-CONTAINING PROTEIN 4"/>
    <property type="match status" value="1"/>
</dbReference>
<keyword evidence="9" id="KW-1185">Reference proteome</keyword>
<dbReference type="GO" id="GO:0003677">
    <property type="term" value="F:DNA binding"/>
    <property type="evidence" value="ECO:0007669"/>
    <property type="project" value="UniProtKB-KW"/>
</dbReference>
<reference evidence="8 9" key="1">
    <citation type="submission" date="2019-06" db="EMBL/GenBank/DDBJ databases">
        <title>WGS assembly of Gossypium darwinii.</title>
        <authorList>
            <person name="Chen Z.J."/>
            <person name="Sreedasyam A."/>
            <person name="Ando A."/>
            <person name="Song Q."/>
            <person name="De L."/>
            <person name="Hulse-Kemp A."/>
            <person name="Ding M."/>
            <person name="Ye W."/>
            <person name="Kirkbride R."/>
            <person name="Jenkins J."/>
            <person name="Plott C."/>
            <person name="Lovell J."/>
            <person name="Lin Y.-M."/>
            <person name="Vaughn R."/>
            <person name="Liu B."/>
            <person name="Li W."/>
            <person name="Simpson S."/>
            <person name="Scheffler B."/>
            <person name="Saski C."/>
            <person name="Grover C."/>
            <person name="Hu G."/>
            <person name="Conover J."/>
            <person name="Carlson J."/>
            <person name="Shu S."/>
            <person name="Boston L."/>
            <person name="Williams M."/>
            <person name="Peterson D."/>
            <person name="Mcgee K."/>
            <person name="Jones D."/>
            <person name="Wendel J."/>
            <person name="Stelly D."/>
            <person name="Grimwood J."/>
            <person name="Schmutz J."/>
        </authorList>
    </citation>
    <scope>NUCLEOTIDE SEQUENCE [LARGE SCALE GENOMIC DNA]</scope>
    <source>
        <strain evidence="8">1808015.09</strain>
    </source>
</reference>
<dbReference type="InterPro" id="IPR052035">
    <property type="entry name" value="ZnF_BED_domain_contain"/>
</dbReference>
<keyword evidence="4" id="KW-0862">Zinc</keyword>
<evidence type="ECO:0000313" key="8">
    <source>
        <dbReference type="EMBL" id="TYG64093.1"/>
    </source>
</evidence>
<accession>A0A5D2C7A6</accession>
<dbReference type="SUPFAM" id="SSF53098">
    <property type="entry name" value="Ribonuclease H-like"/>
    <property type="match status" value="1"/>
</dbReference>
<gene>
    <name evidence="8" type="ORF">ES288_D06G081700v1</name>
</gene>
<keyword evidence="6" id="KW-0539">Nucleus</keyword>